<reference evidence="6" key="1">
    <citation type="submission" date="2020-10" db="EMBL/GenBank/DDBJ databases">
        <title>Phylogeny of dyella-like bacteria.</title>
        <authorList>
            <person name="Fu J."/>
        </authorList>
    </citation>
    <scope>NUCLEOTIDE SEQUENCE</scope>
    <source>
        <strain evidence="6">DHOC52</strain>
    </source>
</reference>
<name>A0ABS2JYN1_9GAMM</name>
<proteinExistence type="inferred from homology"/>
<dbReference type="SUPFAM" id="SSF51316">
    <property type="entry name" value="Mss4-like"/>
    <property type="match status" value="1"/>
</dbReference>
<dbReference type="PROSITE" id="PS51891">
    <property type="entry name" value="CENP_V_GFA"/>
    <property type="match status" value="1"/>
</dbReference>
<evidence type="ECO:0000313" key="6">
    <source>
        <dbReference type="EMBL" id="MBM7124116.1"/>
    </source>
</evidence>
<evidence type="ECO:0000256" key="2">
    <source>
        <dbReference type="ARBA" id="ARBA00022723"/>
    </source>
</evidence>
<dbReference type="PANTHER" id="PTHR33337:SF40">
    <property type="entry name" value="CENP-V_GFA DOMAIN-CONTAINING PROTEIN-RELATED"/>
    <property type="match status" value="1"/>
</dbReference>
<dbReference type="InterPro" id="IPR006913">
    <property type="entry name" value="CENP-V/GFA"/>
</dbReference>
<keyword evidence="2" id="KW-0479">Metal-binding</keyword>
<evidence type="ECO:0000259" key="5">
    <source>
        <dbReference type="PROSITE" id="PS51891"/>
    </source>
</evidence>
<dbReference type="EMBL" id="JADIKE010000024">
    <property type="protein sequence ID" value="MBM7124116.1"/>
    <property type="molecule type" value="Genomic_DNA"/>
</dbReference>
<protein>
    <submittedName>
        <fullName evidence="6">GFA family protein</fullName>
    </submittedName>
</protein>
<organism evidence="6 7">
    <name type="scientific">Dyella flava</name>
    <dbReference type="NCBI Taxonomy" id="1920170"/>
    <lineage>
        <taxon>Bacteria</taxon>
        <taxon>Pseudomonadati</taxon>
        <taxon>Pseudomonadota</taxon>
        <taxon>Gammaproteobacteria</taxon>
        <taxon>Lysobacterales</taxon>
        <taxon>Rhodanobacteraceae</taxon>
        <taxon>Dyella</taxon>
    </lineage>
</organism>
<dbReference type="Gene3D" id="3.90.1590.10">
    <property type="entry name" value="glutathione-dependent formaldehyde- activating enzyme (gfa)"/>
    <property type="match status" value="1"/>
</dbReference>
<evidence type="ECO:0000256" key="3">
    <source>
        <dbReference type="ARBA" id="ARBA00022833"/>
    </source>
</evidence>
<keyword evidence="7" id="KW-1185">Reference proteome</keyword>
<dbReference type="PANTHER" id="PTHR33337">
    <property type="entry name" value="GFA DOMAIN-CONTAINING PROTEIN"/>
    <property type="match status" value="1"/>
</dbReference>
<evidence type="ECO:0000256" key="4">
    <source>
        <dbReference type="ARBA" id="ARBA00023239"/>
    </source>
</evidence>
<comment type="similarity">
    <text evidence="1">Belongs to the Gfa family.</text>
</comment>
<keyword evidence="4" id="KW-0456">Lyase</keyword>
<comment type="caution">
    <text evidence="6">The sequence shown here is derived from an EMBL/GenBank/DDBJ whole genome shotgun (WGS) entry which is preliminary data.</text>
</comment>
<evidence type="ECO:0000313" key="7">
    <source>
        <dbReference type="Proteomes" id="UP001430149"/>
    </source>
</evidence>
<sequence>MTTPFSGGCACGAIRYVCSRTPVAMLNCHCLDCQRSSGAPFASGFIVADSGIEITGTPKTYSVRAGSGGLAIRSFCPQCGSPLFTRGDVNPGFMSVRFPTLDDASEFQPMLDIWTASAQPWVCLSQAIPQYPQLP</sequence>
<gene>
    <name evidence="6" type="ORF">ISP19_01880</name>
</gene>
<dbReference type="Pfam" id="PF04828">
    <property type="entry name" value="GFA"/>
    <property type="match status" value="1"/>
</dbReference>
<dbReference type="InterPro" id="IPR011057">
    <property type="entry name" value="Mss4-like_sf"/>
</dbReference>
<feature type="domain" description="CENP-V/GFA" evidence="5">
    <location>
        <begin position="5"/>
        <end position="122"/>
    </location>
</feature>
<dbReference type="Proteomes" id="UP001430149">
    <property type="component" value="Unassembled WGS sequence"/>
</dbReference>
<evidence type="ECO:0000256" key="1">
    <source>
        <dbReference type="ARBA" id="ARBA00005495"/>
    </source>
</evidence>
<accession>A0ABS2JYN1</accession>
<keyword evidence="3" id="KW-0862">Zinc</keyword>